<sequence length="394" mass="43859">MVNEKMYELGSKKSTIRTIFEYGQKRAKEVGAENICDFSLGNPNVPAPDYIKDAVIDIMNELPPQAIHSYTVAPGKPEVRETLAKDINRRFGTHFTGANLFMVGGAAAAITISFKALAEAGDNFIAFAPFFPEYRCFVESTGASLKVVPARTEDFQIDFNAFEKLVDAHTKGVIVNSPNNPSGVVYSEETIKNLAAVLEKKEKEYGHPIFIIADEPYREIVYGDIQVPYIPLYYKNTLVCYSYSKSFSLPGERIGYIVVPNEVADFAKVFGAIAGAARVECHVNAPSLWQLVVARCAGKPSNIAPYERNGQLLYQGLKEAGFTVLKPQGAFYLFPRCLEEDDYAFCERAKKYDLLLVPGTDFGCPGYFRASYCISYDTIKKSLPLFKKLAEEYK</sequence>
<protein>
    <recommendedName>
        <fullName evidence="1">Aminotransferase</fullName>
        <ecNumber evidence="1">2.6.1.-</ecNumber>
    </recommendedName>
</protein>
<dbReference type="PRINTS" id="PR00753">
    <property type="entry name" value="ACCSYNTHASE"/>
</dbReference>
<evidence type="ECO:0000313" key="3">
    <source>
        <dbReference type="EMBL" id="SDW59765.1"/>
    </source>
</evidence>
<reference evidence="3 4" key="1">
    <citation type="submission" date="2016-10" db="EMBL/GenBank/DDBJ databases">
        <authorList>
            <person name="Varghese N."/>
            <person name="Submissions S."/>
        </authorList>
    </citation>
    <scope>NUCLEOTIDE SEQUENCE [LARGE SCALE GENOMIC DNA]</scope>
    <source>
        <strain evidence="3 4">WCC6</strain>
    </source>
</reference>
<dbReference type="PROSITE" id="PS00105">
    <property type="entry name" value="AA_TRANSFER_CLASS_1"/>
    <property type="match status" value="1"/>
</dbReference>
<organism evidence="3 4">
    <name type="scientific">Acidaminococcus fermentans</name>
    <dbReference type="NCBI Taxonomy" id="905"/>
    <lineage>
        <taxon>Bacteria</taxon>
        <taxon>Bacillati</taxon>
        <taxon>Bacillota</taxon>
        <taxon>Negativicutes</taxon>
        <taxon>Acidaminococcales</taxon>
        <taxon>Acidaminococcaceae</taxon>
        <taxon>Acidaminococcus</taxon>
    </lineage>
</organism>
<name>A0A1H2UUM1_ACIFE</name>
<dbReference type="PANTHER" id="PTHR42691">
    <property type="entry name" value="ASPARTATE AMINOTRANSFERASE YHDR-RELATED"/>
    <property type="match status" value="1"/>
</dbReference>
<evidence type="ECO:0000313" key="4">
    <source>
        <dbReference type="Proteomes" id="UP000182379"/>
    </source>
</evidence>
<dbReference type="Pfam" id="PF00155">
    <property type="entry name" value="Aminotran_1_2"/>
    <property type="match status" value="1"/>
</dbReference>
<accession>A0A1H2UUM1</accession>
<gene>
    <name evidence="3" type="ORF">SAMN05216495_10341</name>
</gene>
<dbReference type="Gene3D" id="3.90.1150.10">
    <property type="entry name" value="Aspartate Aminotransferase, domain 1"/>
    <property type="match status" value="2"/>
</dbReference>
<dbReference type="EMBL" id="FNOP01000003">
    <property type="protein sequence ID" value="SDW59765.1"/>
    <property type="molecule type" value="Genomic_DNA"/>
</dbReference>
<comment type="similarity">
    <text evidence="1">Belongs to the class-I pyridoxal-phosphate-dependent aminotransferase family.</text>
</comment>
<evidence type="ECO:0000256" key="1">
    <source>
        <dbReference type="RuleBase" id="RU000481"/>
    </source>
</evidence>
<dbReference type="AlphaFoldDB" id="A0A1H2UUM1"/>
<dbReference type="Proteomes" id="UP000182379">
    <property type="component" value="Unassembled WGS sequence"/>
</dbReference>
<dbReference type="SUPFAM" id="SSF53383">
    <property type="entry name" value="PLP-dependent transferases"/>
    <property type="match status" value="1"/>
</dbReference>
<dbReference type="PANTHER" id="PTHR42691:SF1">
    <property type="entry name" value="ASPARTATE AMINOTRANSFERASE YHDR-RELATED"/>
    <property type="match status" value="1"/>
</dbReference>
<dbReference type="InterPro" id="IPR004839">
    <property type="entry name" value="Aminotransferase_I/II_large"/>
</dbReference>
<dbReference type="InterPro" id="IPR015422">
    <property type="entry name" value="PyrdxlP-dep_Trfase_small"/>
</dbReference>
<dbReference type="RefSeq" id="WP_074704739.1">
    <property type="nucleotide sequence ID" value="NZ_FNOP01000003.1"/>
</dbReference>
<dbReference type="GO" id="GO:0008483">
    <property type="term" value="F:transaminase activity"/>
    <property type="evidence" value="ECO:0007669"/>
    <property type="project" value="UniProtKB-KW"/>
</dbReference>
<comment type="caution">
    <text evidence="3">The sequence shown here is derived from an EMBL/GenBank/DDBJ whole genome shotgun (WGS) entry which is preliminary data.</text>
</comment>
<dbReference type="InterPro" id="IPR004838">
    <property type="entry name" value="NHTrfase_class1_PyrdxlP-BS"/>
</dbReference>
<proteinExistence type="inferred from homology"/>
<keyword evidence="1 3" id="KW-0032">Aminotransferase</keyword>
<dbReference type="GO" id="GO:0030170">
    <property type="term" value="F:pyridoxal phosphate binding"/>
    <property type="evidence" value="ECO:0007669"/>
    <property type="project" value="InterPro"/>
</dbReference>
<keyword evidence="1 3" id="KW-0808">Transferase</keyword>
<feature type="domain" description="Aminotransferase class I/classII large" evidence="2">
    <location>
        <begin position="36"/>
        <end position="379"/>
    </location>
</feature>
<dbReference type="EC" id="2.6.1.-" evidence="1"/>
<evidence type="ECO:0000259" key="2">
    <source>
        <dbReference type="Pfam" id="PF00155"/>
    </source>
</evidence>
<dbReference type="CDD" id="cd00609">
    <property type="entry name" value="AAT_like"/>
    <property type="match status" value="1"/>
</dbReference>
<dbReference type="InterPro" id="IPR015424">
    <property type="entry name" value="PyrdxlP-dep_Trfase"/>
</dbReference>
<dbReference type="NCBIfam" id="NF005305">
    <property type="entry name" value="PRK06836.1"/>
    <property type="match status" value="1"/>
</dbReference>
<dbReference type="InterPro" id="IPR015421">
    <property type="entry name" value="PyrdxlP-dep_Trfase_major"/>
</dbReference>
<dbReference type="Gene3D" id="3.40.640.10">
    <property type="entry name" value="Type I PLP-dependent aspartate aminotransferase-like (Major domain)"/>
    <property type="match status" value="1"/>
</dbReference>
<comment type="cofactor">
    <cofactor evidence="1">
        <name>pyridoxal 5'-phosphate</name>
        <dbReference type="ChEBI" id="CHEBI:597326"/>
    </cofactor>
</comment>